<evidence type="ECO:0000259" key="2">
    <source>
        <dbReference type="Pfam" id="PF07790"/>
    </source>
</evidence>
<dbReference type="NCBIfam" id="TIGR02537">
    <property type="entry name" value="arch_flag_Nterm"/>
    <property type="match status" value="1"/>
</dbReference>
<dbReference type="InterPro" id="IPR012859">
    <property type="entry name" value="Pilin_N_archaeal"/>
</dbReference>
<dbReference type="InterPro" id="IPR013373">
    <property type="entry name" value="Flagellin/pilin_N_arc"/>
</dbReference>
<dbReference type="Pfam" id="PF07790">
    <property type="entry name" value="Pilin_N"/>
    <property type="match status" value="1"/>
</dbReference>
<name>A0ABU3X326_9EURY</name>
<keyword evidence="4" id="KW-1185">Reference proteome</keyword>
<evidence type="ECO:0000256" key="1">
    <source>
        <dbReference type="SAM" id="Phobius"/>
    </source>
</evidence>
<dbReference type="RefSeq" id="WP_317065555.1">
    <property type="nucleotide sequence ID" value="NZ_WBKO01000002.1"/>
</dbReference>
<accession>A0ABU3X326</accession>
<sequence length="126" mass="13357">MVRADTDAGVSEVVSTVLMVALVVIFAAVAASMIYGIQMPEEPKTVAVTAARSGETVTFMVHGGMNMDRVSEIRCWIGGVGGTNENFTLDCRAGAAESRNITDATRVVVVGTSVNNESWILFDKTL</sequence>
<protein>
    <submittedName>
        <fullName evidence="3">Type IV pilin</fullName>
    </submittedName>
</protein>
<gene>
    <name evidence="3" type="ORF">F8E02_10720</name>
</gene>
<feature type="transmembrane region" description="Helical" evidence="1">
    <location>
        <begin position="13"/>
        <end position="35"/>
    </location>
</feature>
<keyword evidence="1" id="KW-0812">Transmembrane</keyword>
<keyword evidence="1" id="KW-0472">Membrane</keyword>
<dbReference type="EMBL" id="WBKO01000002">
    <property type="protein sequence ID" value="MDV2482464.1"/>
    <property type="molecule type" value="Genomic_DNA"/>
</dbReference>
<feature type="domain" description="Archaeal Type IV pilin N-terminal" evidence="2">
    <location>
        <begin position="9"/>
        <end position="68"/>
    </location>
</feature>
<reference evidence="3 4" key="1">
    <citation type="submission" date="2019-10" db="EMBL/GenBank/DDBJ databases">
        <title>Isolation and characterization of Methanoculleus sp. Wushi-C6 from a hot spring well.</title>
        <authorList>
            <person name="Chen S.-C."/>
            <person name="Lan Z.-H."/>
            <person name="You Y.-T."/>
            <person name="Lai M.-C."/>
        </authorList>
    </citation>
    <scope>NUCLEOTIDE SEQUENCE [LARGE SCALE GENOMIC DNA]</scope>
    <source>
        <strain evidence="3 4">Wushi-C6</strain>
    </source>
</reference>
<proteinExistence type="predicted"/>
<organism evidence="3 4">
    <name type="scientific">Methanoculleus caldifontis</name>
    <dbReference type="NCBI Taxonomy" id="2651577"/>
    <lineage>
        <taxon>Archaea</taxon>
        <taxon>Methanobacteriati</taxon>
        <taxon>Methanobacteriota</taxon>
        <taxon>Stenosarchaea group</taxon>
        <taxon>Methanomicrobia</taxon>
        <taxon>Methanomicrobiales</taxon>
        <taxon>Methanomicrobiaceae</taxon>
        <taxon>Methanoculleus</taxon>
    </lineage>
</organism>
<keyword evidence="1" id="KW-1133">Transmembrane helix</keyword>
<dbReference type="Proteomes" id="UP001281203">
    <property type="component" value="Unassembled WGS sequence"/>
</dbReference>
<evidence type="ECO:0000313" key="3">
    <source>
        <dbReference type="EMBL" id="MDV2482464.1"/>
    </source>
</evidence>
<comment type="caution">
    <text evidence="3">The sequence shown here is derived from an EMBL/GenBank/DDBJ whole genome shotgun (WGS) entry which is preliminary data.</text>
</comment>
<evidence type="ECO:0000313" key="4">
    <source>
        <dbReference type="Proteomes" id="UP001281203"/>
    </source>
</evidence>